<dbReference type="InterPro" id="IPR024535">
    <property type="entry name" value="RHGA/B-epi-like_pectate_lyase"/>
</dbReference>
<sequence>MGDSLLLDFSYAGYQFSEQPIPDVSGWNTIDVTAYGAVADDAGFDDAAIQAAITAAEASGVPTVVYFPAGRYKVSDAATQDTPFEINGSHIVLKGAGSGVGGTEIFTERSDSDGGAGPWRFHFKPASINDSDITTITSAITRGDYQIQVANAGALSVGDTVNLYQQTTDNLPLNMPGLSYNPIWKLPDNGIRPHEKHLITAIQGNMVTFKNPVNMHFALHHNSSRVERYTTIEEVGVEDILFTSGWADDPAIYEHHDSDLVDYGWRALAMENVFNGWVRNCEFKDWNEALWIEKCLAVTVKDVLYTGKQGHTSYYARYSYGVLFENMWDDVRDDGGHNIAGHGHGPGMRWSTTGTVFLNCKMNEHQSIDCHGYHPYGNLLDGVFGGSFNNNGGAEDSYPNSGPDLTFWNFEHASYYSFKTFDFWDPVNRKTHTYAWPKFIGFLAPGENITLVNTGLNQLQGTEVYPKSLFEAQLQMRLFDGYVSASSETQDHPAKLANDNDAGTAWISDGPGAGEWLMIDLGVSNAVNSIAIDEDGGRAGNFLIEYWDESAWQVLGAGSGIGPDWEVQLPEVTARKFRLSVVNMKSGEEASPVSIRSFHISLEADPASEVLIAGWDTWDSISAPTPTFAAAGITASASASSPEGNWNTSAAEARGSSKDGTWGTFDGNGNPASTSTTLGGDGISLLNGRNGSITLTISNIGSSDINLGAIHFDALAFRAKAARTYAVNVLAGSDITVGNVFTSADQAITELGGTAGLKTDDSDPETHDQHDDIDVSLAGIADSSLEVGGVAIIELVFSGGTPGNSGHHLWIDNVGITGTFPPGTVSPVLEYEIIGGDIVFTWIGSGMKVQSRTNLTEGVWIDVPDSDAPPVTNSTTDPEAFFRLIEK</sequence>
<name>A0A6C2TYE3_PONDE</name>
<dbReference type="InterPro" id="IPR011050">
    <property type="entry name" value="Pectin_lyase_fold/virulence"/>
</dbReference>
<evidence type="ECO:0000259" key="2">
    <source>
        <dbReference type="PROSITE" id="PS50022"/>
    </source>
</evidence>
<dbReference type="SUPFAM" id="SSF51126">
    <property type="entry name" value="Pectin lyase-like"/>
    <property type="match status" value="1"/>
</dbReference>
<organism evidence="3 4">
    <name type="scientific">Pontiella desulfatans</name>
    <dbReference type="NCBI Taxonomy" id="2750659"/>
    <lineage>
        <taxon>Bacteria</taxon>
        <taxon>Pseudomonadati</taxon>
        <taxon>Kiritimatiellota</taxon>
        <taxon>Kiritimatiellia</taxon>
        <taxon>Kiritimatiellales</taxon>
        <taxon>Pontiellaceae</taxon>
        <taxon>Pontiella</taxon>
    </lineage>
</organism>
<dbReference type="Gene3D" id="2.60.120.260">
    <property type="entry name" value="Galactose-binding domain-like"/>
    <property type="match status" value="1"/>
</dbReference>
<gene>
    <name evidence="3" type="ORF">PDESU_01215</name>
</gene>
<dbReference type="SUPFAM" id="SSF49785">
    <property type="entry name" value="Galactose-binding domain-like"/>
    <property type="match status" value="1"/>
</dbReference>
<dbReference type="InterPro" id="IPR032532">
    <property type="entry name" value="DUF4955"/>
</dbReference>
<dbReference type="Pfam" id="PF00754">
    <property type="entry name" value="F5_F8_type_C"/>
    <property type="match status" value="1"/>
</dbReference>
<evidence type="ECO:0000256" key="1">
    <source>
        <dbReference type="SAM" id="MobiDB-lite"/>
    </source>
</evidence>
<dbReference type="InterPro" id="IPR000421">
    <property type="entry name" value="FA58C"/>
</dbReference>
<dbReference type="Proteomes" id="UP000366872">
    <property type="component" value="Unassembled WGS sequence"/>
</dbReference>
<evidence type="ECO:0000313" key="3">
    <source>
        <dbReference type="EMBL" id="VGO12662.1"/>
    </source>
</evidence>
<dbReference type="EMBL" id="CAAHFG010000001">
    <property type="protein sequence ID" value="VGO12662.1"/>
    <property type="molecule type" value="Genomic_DNA"/>
</dbReference>
<dbReference type="AlphaFoldDB" id="A0A6C2TYE3"/>
<protein>
    <recommendedName>
        <fullName evidence="2">F5/8 type C domain-containing protein</fullName>
    </recommendedName>
</protein>
<keyword evidence="4" id="KW-1185">Reference proteome</keyword>
<dbReference type="PROSITE" id="PS50022">
    <property type="entry name" value="FA58C_3"/>
    <property type="match status" value="1"/>
</dbReference>
<evidence type="ECO:0000313" key="4">
    <source>
        <dbReference type="Proteomes" id="UP000366872"/>
    </source>
</evidence>
<feature type="region of interest" description="Disordered" evidence="1">
    <location>
        <begin position="638"/>
        <end position="674"/>
    </location>
</feature>
<reference evidence="3 4" key="1">
    <citation type="submission" date="2019-04" db="EMBL/GenBank/DDBJ databases">
        <authorList>
            <person name="Van Vliet M D."/>
        </authorList>
    </citation>
    <scope>NUCLEOTIDE SEQUENCE [LARGE SCALE GENOMIC DNA]</scope>
    <source>
        <strain evidence="3 4">F1</strain>
    </source>
</reference>
<accession>A0A6C2TYE3</accession>
<dbReference type="InterPro" id="IPR008979">
    <property type="entry name" value="Galactose-bd-like_sf"/>
</dbReference>
<feature type="domain" description="F5/8 type C" evidence="2">
    <location>
        <begin position="471"/>
        <end position="598"/>
    </location>
</feature>
<dbReference type="Pfam" id="PF16315">
    <property type="entry name" value="DUF4955"/>
    <property type="match status" value="1"/>
</dbReference>
<dbReference type="InterPro" id="IPR012334">
    <property type="entry name" value="Pectin_lyas_fold"/>
</dbReference>
<dbReference type="Pfam" id="PF12708">
    <property type="entry name" value="Pect-lyase_RHGA_epim"/>
    <property type="match status" value="1"/>
</dbReference>
<dbReference type="Gene3D" id="2.160.20.10">
    <property type="entry name" value="Single-stranded right-handed beta-helix, Pectin lyase-like"/>
    <property type="match status" value="1"/>
</dbReference>
<proteinExistence type="predicted"/>